<dbReference type="Proteomes" id="UP000284407">
    <property type="component" value="Unassembled WGS sequence"/>
</dbReference>
<evidence type="ECO:0000313" key="3">
    <source>
        <dbReference type="EMBL" id="RKE94343.1"/>
    </source>
</evidence>
<protein>
    <submittedName>
        <fullName evidence="3">Nucleoid-associated protein YgaU</fullName>
    </submittedName>
</protein>
<evidence type="ECO:0000313" key="4">
    <source>
        <dbReference type="Proteomes" id="UP000284407"/>
    </source>
</evidence>
<dbReference type="EMBL" id="RAQK01000002">
    <property type="protein sequence ID" value="RKE94343.1"/>
    <property type="molecule type" value="Genomic_DNA"/>
</dbReference>
<evidence type="ECO:0000259" key="2">
    <source>
        <dbReference type="PROSITE" id="PS51782"/>
    </source>
</evidence>
<dbReference type="InterPro" id="IPR036779">
    <property type="entry name" value="LysM_dom_sf"/>
</dbReference>
<dbReference type="PANTHER" id="PTHR34700">
    <property type="entry name" value="POTASSIUM BINDING PROTEIN KBP"/>
    <property type="match status" value="1"/>
</dbReference>
<dbReference type="PROSITE" id="PS51782">
    <property type="entry name" value="LYSM"/>
    <property type="match status" value="1"/>
</dbReference>
<accession>A0A420DJD2</accession>
<reference evidence="3 4" key="1">
    <citation type="submission" date="2018-09" db="EMBL/GenBank/DDBJ databases">
        <title>Genomic Encyclopedia of Archaeal and Bacterial Type Strains, Phase II (KMG-II): from individual species to whole genera.</title>
        <authorList>
            <person name="Goeker M."/>
        </authorList>
    </citation>
    <scope>NUCLEOTIDE SEQUENCE [LARGE SCALE GENOMIC DNA]</scope>
    <source>
        <strain evidence="3 4">DSM 11458</strain>
    </source>
</reference>
<keyword evidence="1" id="KW-0812">Transmembrane</keyword>
<evidence type="ECO:0000256" key="1">
    <source>
        <dbReference type="SAM" id="Phobius"/>
    </source>
</evidence>
<dbReference type="Gene3D" id="3.10.350.10">
    <property type="entry name" value="LysM domain"/>
    <property type="match status" value="1"/>
</dbReference>
<proteinExistence type="predicted"/>
<dbReference type="Pfam" id="PF01476">
    <property type="entry name" value="LysM"/>
    <property type="match status" value="1"/>
</dbReference>
<keyword evidence="1" id="KW-1133">Transmembrane helix</keyword>
<comment type="caution">
    <text evidence="3">The sequence shown here is derived from an EMBL/GenBank/DDBJ whole genome shotgun (WGS) entry which is preliminary data.</text>
</comment>
<dbReference type="PANTHER" id="PTHR34700:SF4">
    <property type="entry name" value="PHAGE-LIKE ELEMENT PBSX PROTEIN XKDP"/>
    <property type="match status" value="1"/>
</dbReference>
<dbReference type="RefSeq" id="WP_025061622.1">
    <property type="nucleotide sequence ID" value="NZ_RAQK01000002.1"/>
</dbReference>
<dbReference type="STRING" id="1443111.Z949_1007"/>
<dbReference type="AlphaFoldDB" id="A0A420DJD2"/>
<name>A0A420DJD2_9RHOB</name>
<dbReference type="SMART" id="SM00257">
    <property type="entry name" value="LysM"/>
    <property type="match status" value="1"/>
</dbReference>
<feature type="domain" description="LysM" evidence="2">
    <location>
        <begin position="332"/>
        <end position="381"/>
    </location>
</feature>
<keyword evidence="4" id="KW-1185">Reference proteome</keyword>
<organism evidence="3 4">
    <name type="scientific">Sulfitobacter guttiformis</name>
    <dbReference type="NCBI Taxonomy" id="74349"/>
    <lineage>
        <taxon>Bacteria</taxon>
        <taxon>Pseudomonadati</taxon>
        <taxon>Pseudomonadota</taxon>
        <taxon>Alphaproteobacteria</taxon>
        <taxon>Rhodobacterales</taxon>
        <taxon>Roseobacteraceae</taxon>
        <taxon>Sulfitobacter</taxon>
    </lineage>
</organism>
<dbReference type="CDD" id="cd00118">
    <property type="entry name" value="LysM"/>
    <property type="match status" value="1"/>
</dbReference>
<feature type="transmembrane region" description="Helical" evidence="1">
    <location>
        <begin position="12"/>
        <end position="33"/>
    </location>
</feature>
<keyword evidence="1" id="KW-0472">Membrane</keyword>
<dbReference type="InterPro" id="IPR052196">
    <property type="entry name" value="Bact_Kbp"/>
</dbReference>
<sequence length="383" mass="39488">MSYGQTVLGGNKGAVLAGAGMCVVLALGAYIGFGQQTATPEENAEQETSVQAGAEAPLKATEARVTAPRFDELRRETDGTTIIAGRAEPMSDVKILVDGAEVATAKTDSAGVFAAITSLPPNQAAQVITLSARKDEVVTASVDEIILAPSAGADLISAQSAKDLAQPAVAAVDGTAQAESAVKDAYATQPEVSVVESGASDAAADPSRLAVLKSDAEGVTLLNPDLPAAMKSVALDTIGYSELGEVQLTGRAQADAASVRIYLDNRAVISLPVEANGRWRGDLPDVDEGVYTLRVDELTATGDISSRVETPFKRESAAILAQAAATADGPVKSVTVQAGATLWAIARDRYGDGTLYVQVFEANSASIRNPDLIYPGQVFDLPN</sequence>
<dbReference type="InterPro" id="IPR018392">
    <property type="entry name" value="LysM"/>
</dbReference>
<gene>
    <name evidence="3" type="ORF">C8N30_3468</name>
</gene>
<dbReference type="OrthoDB" id="370541at2"/>